<gene>
    <name evidence="3" type="ORF">TSIB3V08_LOCUS10462</name>
</gene>
<evidence type="ECO:0000256" key="1">
    <source>
        <dbReference type="SAM" id="MobiDB-lite"/>
    </source>
</evidence>
<proteinExistence type="predicted"/>
<name>A0A7R9B6L2_TIMSH</name>
<feature type="domain" description="RSE1/DDB1/CPSF1 second beta-propeller" evidence="2">
    <location>
        <begin position="252"/>
        <end position="337"/>
    </location>
</feature>
<dbReference type="InterPro" id="IPR015943">
    <property type="entry name" value="WD40/YVTN_repeat-like_dom_sf"/>
</dbReference>
<feature type="domain" description="RSE1/DDB1/CPSF1 second beta-propeller" evidence="2">
    <location>
        <begin position="356"/>
        <end position="653"/>
    </location>
</feature>
<protein>
    <recommendedName>
        <fullName evidence="2">RSE1/DDB1/CPSF1 second beta-propeller domain-containing protein</fullName>
    </recommendedName>
</protein>
<feature type="compositionally biased region" description="Polar residues" evidence="1">
    <location>
        <begin position="537"/>
        <end position="554"/>
    </location>
</feature>
<dbReference type="InterPro" id="IPR058543">
    <property type="entry name" value="Beta-prop_RSE1/DDB1/CPSF1_2nd"/>
</dbReference>
<accession>A0A7R9B6L2</accession>
<dbReference type="AlphaFoldDB" id="A0A7R9B6L2"/>
<organism evidence="3">
    <name type="scientific">Timema shepardi</name>
    <name type="common">Walking stick</name>
    <dbReference type="NCBI Taxonomy" id="629360"/>
    <lineage>
        <taxon>Eukaryota</taxon>
        <taxon>Metazoa</taxon>
        <taxon>Ecdysozoa</taxon>
        <taxon>Arthropoda</taxon>
        <taxon>Hexapoda</taxon>
        <taxon>Insecta</taxon>
        <taxon>Pterygota</taxon>
        <taxon>Neoptera</taxon>
        <taxon>Polyneoptera</taxon>
        <taxon>Phasmatodea</taxon>
        <taxon>Timematodea</taxon>
        <taxon>Timematoidea</taxon>
        <taxon>Timematidae</taxon>
        <taxon>Timema</taxon>
    </lineage>
</organism>
<dbReference type="Gene3D" id="2.130.10.10">
    <property type="entry name" value="YVTN repeat-like/Quinoprotein amine dehydrogenase"/>
    <property type="match status" value="2"/>
</dbReference>
<sequence>MNTWINKEDSLGVEAVTPTSQPSGSVVSPSGSGAEVPPSRISNDEVQEGVKLTLEGAQASFISYDRLVMSLKSGELFVLTLYADSMRSIRSFHFEKAAASVLTTCMCVCEENYLFLGSRLGNSLLLRFIEKEQSLLPVVEEKAAPKPDHPSKKKRLDTLGDWMASDVSDIRDLDELEVYGSEAQTSLHIASYIFEVCDSLLNIGPCGNISMGEPAFLSEEFSTNEDPDIELFTTSGYGKNGALCVLQRSIRPQVVTTFELPGCVDMWTVIGGKEPVDDASSGEHEYTHSFMILSQHESTMILKTGQEINEVDHSGFSTQGPTVYAGNLGYNRFIIQVNYDMFSRQFHSQGLEIEVVSPMGVRLLQGLEQLQHIPLDLGSAIVHASSADPHVVILSEDGQVILLTLRETRGQSRLTVTRPALSLVQLTVELPYLASKLSRTCALLQLVFTVTRPALSLRPHIVTLCAYRDVSGLFSTTLPEEELEVCTMTNIKVEEDTKKEVDDEDKMLYGEADSSFDPPVIVETFKSPIVPTETEKTTPCTNDSTTPEPSTSQMAVTEQRTRLCHQYPTCGPLTHMAEYWWKKYLQEIKPTYWLFLVRENGNMEMYTLPDFQQMYLVRNFGQGLRVLADSTHSVPSSMTADTTYDTEVQEILVVALGLMPLCAYLQSPIEGLMPLCAYLHSPIQGLMPLCAYLHSPIEGLMPLCVYLHSPIQGLMPLCAYWHSPIQGLMPLCAYLHSPIDCLVPLCAYLHY</sequence>
<feature type="region of interest" description="Disordered" evidence="1">
    <location>
        <begin position="1"/>
        <end position="42"/>
    </location>
</feature>
<evidence type="ECO:0000259" key="2">
    <source>
        <dbReference type="Pfam" id="PF23726"/>
    </source>
</evidence>
<feature type="region of interest" description="Disordered" evidence="1">
    <location>
        <begin position="532"/>
        <end position="554"/>
    </location>
</feature>
<dbReference type="PANTHER" id="PTHR10644">
    <property type="entry name" value="DNA REPAIR/RNA PROCESSING CPSF FAMILY"/>
    <property type="match status" value="1"/>
</dbReference>
<dbReference type="InterPro" id="IPR050358">
    <property type="entry name" value="RSE1/DDB1/CFT1"/>
</dbReference>
<evidence type="ECO:0000313" key="3">
    <source>
        <dbReference type="EMBL" id="CAD7266443.1"/>
    </source>
</evidence>
<feature type="compositionally biased region" description="Low complexity" evidence="1">
    <location>
        <begin position="18"/>
        <end position="39"/>
    </location>
</feature>
<dbReference type="Pfam" id="PF23726">
    <property type="entry name" value="Beta-prop_RSE1_2nd"/>
    <property type="match status" value="2"/>
</dbReference>
<reference evidence="3" key="1">
    <citation type="submission" date="2020-11" db="EMBL/GenBank/DDBJ databases">
        <authorList>
            <person name="Tran Van P."/>
        </authorList>
    </citation>
    <scope>NUCLEOTIDE SEQUENCE</scope>
</reference>
<dbReference type="EMBL" id="OC006985">
    <property type="protein sequence ID" value="CAD7266443.1"/>
    <property type="molecule type" value="Genomic_DNA"/>
</dbReference>
<feature type="compositionally biased region" description="Basic and acidic residues" evidence="1">
    <location>
        <begin position="1"/>
        <end position="10"/>
    </location>
</feature>